<dbReference type="InterPro" id="IPR036397">
    <property type="entry name" value="RNaseH_sf"/>
</dbReference>
<name>A0A1H9L1E7_9RHOB</name>
<dbReference type="EMBL" id="FOEP01000022">
    <property type="protein sequence ID" value="SER04985.1"/>
    <property type="molecule type" value="Genomic_DNA"/>
</dbReference>
<dbReference type="GO" id="GO:0003676">
    <property type="term" value="F:nucleic acid binding"/>
    <property type="evidence" value="ECO:0007669"/>
    <property type="project" value="InterPro"/>
</dbReference>
<evidence type="ECO:0000259" key="2">
    <source>
        <dbReference type="PROSITE" id="PS50994"/>
    </source>
</evidence>
<sequence length="223" mass="25598">MKYAFIRAHREEFGVRAMCRVLRVHFSGFYAWLKNPLSQRAQEDVRQTELIRQAWAESGRVYGYRKLTDDLRDQGERIFENRVARLASLAGIAAQVGYKRRPGRYGGKPAIVAENRLEQRFEVAAPDQVWVTDITYIKTHEGWLYLCVVIDLFSRRVVGWSAQSRMTTDLALQALLMAVWRAKAKRAGHGAFRSRLPIHEPGVADVSPPAQPRTQHEPTRQLP</sequence>
<dbReference type="Pfam" id="PF00665">
    <property type="entry name" value="rve"/>
    <property type="match status" value="1"/>
</dbReference>
<dbReference type="STRING" id="657014.SAMN04488092_12212"/>
<dbReference type="PANTHER" id="PTHR46889:SF4">
    <property type="entry name" value="TRANSPOSASE INSO FOR INSERTION SEQUENCE ELEMENT IS911B-RELATED"/>
    <property type="match status" value="1"/>
</dbReference>
<dbReference type="InterPro" id="IPR025948">
    <property type="entry name" value="HTH-like_dom"/>
</dbReference>
<dbReference type="InterPro" id="IPR001584">
    <property type="entry name" value="Integrase_cat-core"/>
</dbReference>
<dbReference type="SUPFAM" id="SSF53098">
    <property type="entry name" value="Ribonuclease H-like"/>
    <property type="match status" value="1"/>
</dbReference>
<dbReference type="GO" id="GO:0015074">
    <property type="term" value="P:DNA integration"/>
    <property type="evidence" value="ECO:0007669"/>
    <property type="project" value="InterPro"/>
</dbReference>
<reference evidence="3 4" key="1">
    <citation type="submission" date="2016-10" db="EMBL/GenBank/DDBJ databases">
        <authorList>
            <person name="de Groot N.N."/>
        </authorList>
    </citation>
    <scope>NUCLEOTIDE SEQUENCE [LARGE SCALE GENOMIC DNA]</scope>
    <source>
        <strain evidence="3 4">DSM 22007</strain>
    </source>
</reference>
<dbReference type="Proteomes" id="UP000198634">
    <property type="component" value="Unassembled WGS sequence"/>
</dbReference>
<protein>
    <submittedName>
        <fullName evidence="3">HTH-like domain-containing protein</fullName>
    </submittedName>
</protein>
<dbReference type="InterPro" id="IPR048020">
    <property type="entry name" value="Transpos_IS3"/>
</dbReference>
<feature type="compositionally biased region" description="Basic and acidic residues" evidence="1">
    <location>
        <begin position="214"/>
        <end position="223"/>
    </location>
</feature>
<gene>
    <name evidence="3" type="ORF">SAMN04488092_12212</name>
</gene>
<dbReference type="InterPro" id="IPR012337">
    <property type="entry name" value="RNaseH-like_sf"/>
</dbReference>
<evidence type="ECO:0000313" key="3">
    <source>
        <dbReference type="EMBL" id="SER04985.1"/>
    </source>
</evidence>
<feature type="region of interest" description="Disordered" evidence="1">
    <location>
        <begin position="199"/>
        <end position="223"/>
    </location>
</feature>
<dbReference type="PROSITE" id="PS50994">
    <property type="entry name" value="INTEGRASE"/>
    <property type="match status" value="1"/>
</dbReference>
<dbReference type="PANTHER" id="PTHR46889">
    <property type="entry name" value="TRANSPOSASE INSF FOR INSERTION SEQUENCE IS3B-RELATED"/>
    <property type="match status" value="1"/>
</dbReference>
<keyword evidence="4" id="KW-1185">Reference proteome</keyword>
<dbReference type="InterPro" id="IPR050900">
    <property type="entry name" value="Transposase_IS3/IS150/IS904"/>
</dbReference>
<dbReference type="Pfam" id="PF13276">
    <property type="entry name" value="HTH_21"/>
    <property type="match status" value="1"/>
</dbReference>
<dbReference type="AlphaFoldDB" id="A0A1H9L1E7"/>
<dbReference type="Gene3D" id="3.30.420.10">
    <property type="entry name" value="Ribonuclease H-like superfamily/Ribonuclease H"/>
    <property type="match status" value="1"/>
</dbReference>
<evidence type="ECO:0000313" key="4">
    <source>
        <dbReference type="Proteomes" id="UP000198634"/>
    </source>
</evidence>
<feature type="domain" description="Integrase catalytic" evidence="2">
    <location>
        <begin position="122"/>
        <end position="223"/>
    </location>
</feature>
<organism evidence="3 4">
    <name type="scientific">Thalassovita taeanensis</name>
    <dbReference type="NCBI Taxonomy" id="657014"/>
    <lineage>
        <taxon>Bacteria</taxon>
        <taxon>Pseudomonadati</taxon>
        <taxon>Pseudomonadota</taxon>
        <taxon>Alphaproteobacteria</taxon>
        <taxon>Rhodobacterales</taxon>
        <taxon>Roseobacteraceae</taxon>
        <taxon>Thalassovita</taxon>
    </lineage>
</organism>
<accession>A0A1H9L1E7</accession>
<proteinExistence type="predicted"/>
<evidence type="ECO:0000256" key="1">
    <source>
        <dbReference type="SAM" id="MobiDB-lite"/>
    </source>
</evidence>
<dbReference type="NCBIfam" id="NF033516">
    <property type="entry name" value="transpos_IS3"/>
    <property type="match status" value="1"/>
</dbReference>